<dbReference type="SUPFAM" id="SSF48452">
    <property type="entry name" value="TPR-like"/>
    <property type="match status" value="1"/>
</dbReference>
<accession>A0A016AKZ7</accession>
<dbReference type="Gene3D" id="1.25.40.10">
    <property type="entry name" value="Tetratricopeptide repeat domain"/>
    <property type="match status" value="1"/>
</dbReference>
<dbReference type="InterPro" id="IPR011990">
    <property type="entry name" value="TPR-like_helical_dom_sf"/>
</dbReference>
<sequence length="1868" mass="221118">MKINDNIFGKYSSKVKRVNIPIPSFEYVHKSWFSDRLGSPTPGFMIGRDRIIEKLKTWLIKEKTSGGSYLITGYRGMGKTSFVDRVLYELVGEPNVWLNLGGVGLFVGIAVCLFMWISGIKENNTGYIIFIGLFGLVLHALCKYYYLKEIFVKIKYRIQAGIKCIVVDKNITLWKMMKVMKEMWCGLTSKEWDRISHLIYGANEKDKRYSHISVNVNLGQEILDERNILCVLTSELYNKYKQYILSPIANVEMWALCIGVIVIPVAVIARLAGYDSREDITWSNLITTQNIFILVASLVVFFAVSYHQLSTLCSLKILRKRIDAELKSSQGIGIRYKKATLEGNMEFAYPIANIRDIESRIITILDQIYRYPMHPTFYFVFDELDKIETPLRKLDDGMPEFSNEKYLSSGGTSRKRKFMVMHLLANMKYFTTTAKAKFLFIAGREMYDGYLADLTDRESAISSLFNGIVYVESFCKNEKSEKDVMYNAETFIARQIIPRWYIEDRIRNRYIECKLNGKEYTNMDIDLKLYYEFLITVYTKNIMKQEIPHDKKNLLLKEARAGIDKAVGLLYHFTVYLYHVSNGSPKKMRLTFENLVRPIRDPKEFRLTKRWSKHYPLGGADLDIYIPDRCKYLLSLGEKEQRVIGFIHYISFPVNQIITDANQFGDKLLVAASFLINHLYKYHSGGFSWRNIEQTPELLEVYKIPEFRGFINSILSYLMQTHIIQIPCGLFQFKFRKQISEEISLASKVSEEISAIFNFTLDESQAVKRHYLEMISKYQQLHADHQIVSPHAEAGIHHILADLYMADEEYNLAIFEYQTALKVLSQENTDNDDSHKATFTLAYIRCMLKLGMVFEKRKTFSSAYNIYNEIIDRIIRFREFNEKDFGLIYKEKPKERWPYTESILYCSNQHSFDGARKIFPTYCCSRKFRNLQYRTKGKYMISDFAFQMTSDKHTVIQRLAMLEDTPIVYQALLAKLFINEKIELGGITRSNLDVIEGEYQYISLTTNEKEKFLISTDFFRRLGDILFYKNGLIGFSYERTKDTKENDWDTELRETFVDSLYYWAFNLKTELQSFCGKNKCYEYFPKLYKYCRELNYNQFQDLLNNEQFTNELFSTTEENNNQIQKLFKAFWKEEPRRTRLRKLPIKDITLCNEKRKKMWVKNRTLPCYACKYYNRSLRITMHNLFGVDTECIKKDNTKESKTINVLRQIVLGGSAKSMRQNYMIQLAEVLDCLGNTTLSCSILENDEISSEFLSKFLHDVHEVNNKLDKQKDENDFMLLRYPIEKYNRLETCILYFWEASVCFRYGKELKKASDSMKKVLRVIQNYLRVEEQDENHDRSVKSKTVIGEFLNEIKNRIVKQSLLCLFSHYNYINVVEIQRLKWIFYTQMYENISMTRLTLFPDVEEIMLIYYELFKLCMIDEKNYDYANEQLKVAREYIVAYSRDHYDEKKYTWNNIEERNRDFNERLIGIYNNISMSSLRHENTRYERILSLRMKALLNMHILGLMIPKLKDSQKLVNNNPELFKIFENELTDKFADSKQKDETWKDFFPDVIFCSEEDPVFCRISDKLHTLEFLIKDSMYCVTEILETLSPYTSTTLFTHSFIGNIYHSLNKWNYLFNALFHYYKFFDLANPIPVLREDNNVELEQYFARYDYEMMEVCQLCGRNCEKYLNQKVADNYGTGKKLTLEWQSECPKYRVECDVKGNGFDKDKRFLYAMFAQDDIERLSAIYRKVWQCHNISDRFFKNMLNTITKPNIQYTLTNYSGELAIKSYRDAIAVHREGRAYKEMISRMFYLDDDLKNDTIQFDLAIERFKINSDYIDKNIGQVMDTLSDSLYNIENFCMDNETRVPLEKRFPNLFWNVYDDEKQ</sequence>
<feature type="transmembrane region" description="Helical" evidence="1">
    <location>
        <begin position="96"/>
        <end position="116"/>
    </location>
</feature>
<feature type="transmembrane region" description="Helical" evidence="1">
    <location>
        <begin position="253"/>
        <end position="273"/>
    </location>
</feature>
<name>A0A016AKZ7_BACFG</name>
<dbReference type="RefSeq" id="WP_032598736.1">
    <property type="nucleotide sequence ID" value="NZ_JGDS01000062.1"/>
</dbReference>
<reference evidence="2 3" key="1">
    <citation type="submission" date="2014-02" db="EMBL/GenBank/DDBJ databases">
        <authorList>
            <person name="Sears C."/>
            <person name="Carroll K."/>
            <person name="Sack B.R."/>
            <person name="Qadri F."/>
            <person name="Myers L.L."/>
            <person name="Chung G.-T."/>
            <person name="Escheverria P."/>
            <person name="Fraser C.M."/>
            <person name="Sadzewicz L."/>
            <person name="Shefchek K.A."/>
            <person name="Tallon L."/>
            <person name="Das S.P."/>
            <person name="Daugherty S."/>
            <person name="Mongodin E.F."/>
        </authorList>
    </citation>
    <scope>NUCLEOTIDE SEQUENCE [LARGE SCALE GENOMIC DNA]</scope>
    <source>
        <strain evidence="2 3">3976T8</strain>
    </source>
</reference>
<feature type="transmembrane region" description="Helical" evidence="1">
    <location>
        <begin position="285"/>
        <end position="306"/>
    </location>
</feature>
<evidence type="ECO:0000313" key="2">
    <source>
        <dbReference type="EMBL" id="EXZ72050.1"/>
    </source>
</evidence>
<proteinExistence type="predicted"/>
<protein>
    <submittedName>
        <fullName evidence="2">AAA ATPase domain protein</fullName>
    </submittedName>
</protein>
<dbReference type="SUPFAM" id="SSF52540">
    <property type="entry name" value="P-loop containing nucleoside triphosphate hydrolases"/>
    <property type="match status" value="1"/>
</dbReference>
<dbReference type="InterPro" id="IPR027417">
    <property type="entry name" value="P-loop_NTPase"/>
</dbReference>
<keyword evidence="1" id="KW-0812">Transmembrane</keyword>
<organism evidence="2 3">
    <name type="scientific">Bacteroides fragilis str. 3976T8</name>
    <dbReference type="NCBI Taxonomy" id="1339314"/>
    <lineage>
        <taxon>Bacteria</taxon>
        <taxon>Pseudomonadati</taxon>
        <taxon>Bacteroidota</taxon>
        <taxon>Bacteroidia</taxon>
        <taxon>Bacteroidales</taxon>
        <taxon>Bacteroidaceae</taxon>
        <taxon>Bacteroides</taxon>
    </lineage>
</organism>
<comment type="caution">
    <text evidence="2">The sequence shown here is derived from an EMBL/GenBank/DDBJ whole genome shotgun (WGS) entry which is preliminary data.</text>
</comment>
<keyword evidence="1" id="KW-0472">Membrane</keyword>
<gene>
    <name evidence="2" type="ORF">M123_3530</name>
</gene>
<evidence type="ECO:0000256" key="1">
    <source>
        <dbReference type="SAM" id="Phobius"/>
    </source>
</evidence>
<feature type="transmembrane region" description="Helical" evidence="1">
    <location>
        <begin position="128"/>
        <end position="147"/>
    </location>
</feature>
<keyword evidence="1" id="KW-1133">Transmembrane helix</keyword>
<evidence type="ECO:0000313" key="3">
    <source>
        <dbReference type="Proteomes" id="UP000020938"/>
    </source>
</evidence>
<dbReference type="Proteomes" id="UP000020938">
    <property type="component" value="Unassembled WGS sequence"/>
</dbReference>
<dbReference type="PATRIC" id="fig|1339314.3.peg.3681"/>
<dbReference type="Gene3D" id="3.40.50.300">
    <property type="entry name" value="P-loop containing nucleotide triphosphate hydrolases"/>
    <property type="match status" value="1"/>
</dbReference>
<dbReference type="EMBL" id="JGDS01000062">
    <property type="protein sequence ID" value="EXZ72050.1"/>
    <property type="molecule type" value="Genomic_DNA"/>
</dbReference>